<evidence type="ECO:0000256" key="3">
    <source>
        <dbReference type="ARBA" id="ARBA00023163"/>
    </source>
</evidence>
<gene>
    <name evidence="5" type="ORF">FHS28_000244</name>
</gene>
<keyword evidence="1" id="KW-0805">Transcription regulation</keyword>
<accession>A0ABR6GL87</accession>
<dbReference type="InterPro" id="IPR036388">
    <property type="entry name" value="WH-like_DNA-bd_sf"/>
</dbReference>
<dbReference type="InterPro" id="IPR000792">
    <property type="entry name" value="Tscrpt_reg_LuxR_C"/>
</dbReference>
<dbReference type="InterPro" id="IPR016032">
    <property type="entry name" value="Sig_transdc_resp-reg_C-effctor"/>
</dbReference>
<keyword evidence="2" id="KW-0238">DNA-binding</keyword>
<dbReference type="EMBL" id="JACHXO010000001">
    <property type="protein sequence ID" value="MBB3192879.1"/>
    <property type="molecule type" value="Genomic_DNA"/>
</dbReference>
<evidence type="ECO:0000256" key="2">
    <source>
        <dbReference type="ARBA" id="ARBA00023125"/>
    </source>
</evidence>
<dbReference type="SUPFAM" id="SSF75516">
    <property type="entry name" value="Pheromone-binding domain of LuxR-like quorum-sensing transcription factors"/>
    <property type="match status" value="1"/>
</dbReference>
<dbReference type="RefSeq" id="WP_088449455.1">
    <property type="nucleotide sequence ID" value="NZ_JACHXO010000001.1"/>
</dbReference>
<evidence type="ECO:0000313" key="6">
    <source>
        <dbReference type="Proteomes" id="UP000574369"/>
    </source>
</evidence>
<dbReference type="InterPro" id="IPR036693">
    <property type="entry name" value="TF_LuxR_autoind-bd_dom_sf"/>
</dbReference>
<comment type="caution">
    <text evidence="5">The sequence shown here is derived from an EMBL/GenBank/DDBJ whole genome shotgun (WGS) entry which is preliminary data.</text>
</comment>
<dbReference type="Gene3D" id="1.10.10.10">
    <property type="entry name" value="Winged helix-like DNA-binding domain superfamily/Winged helix DNA-binding domain"/>
    <property type="match status" value="1"/>
</dbReference>
<dbReference type="Pfam" id="PF00196">
    <property type="entry name" value="GerE"/>
    <property type="match status" value="1"/>
</dbReference>
<keyword evidence="3" id="KW-0804">Transcription</keyword>
<dbReference type="PROSITE" id="PS50043">
    <property type="entry name" value="HTH_LUXR_2"/>
    <property type="match status" value="1"/>
</dbReference>
<dbReference type="PANTHER" id="PTHR44688">
    <property type="entry name" value="DNA-BINDING TRANSCRIPTIONAL ACTIVATOR DEVR_DOSR"/>
    <property type="match status" value="1"/>
</dbReference>
<dbReference type="PRINTS" id="PR00038">
    <property type="entry name" value="HTHLUXR"/>
</dbReference>
<organism evidence="5 6">
    <name type="scientific">Roseateles terrae</name>
    <dbReference type="NCBI Taxonomy" id="431060"/>
    <lineage>
        <taxon>Bacteria</taxon>
        <taxon>Pseudomonadati</taxon>
        <taxon>Pseudomonadota</taxon>
        <taxon>Betaproteobacteria</taxon>
        <taxon>Burkholderiales</taxon>
        <taxon>Sphaerotilaceae</taxon>
        <taxon>Roseateles</taxon>
    </lineage>
</organism>
<keyword evidence="6" id="KW-1185">Reference proteome</keyword>
<dbReference type="SMART" id="SM00421">
    <property type="entry name" value="HTH_LUXR"/>
    <property type="match status" value="1"/>
</dbReference>
<dbReference type="InterPro" id="IPR005143">
    <property type="entry name" value="TF_LuxR_autoind-bd_dom"/>
</dbReference>
<protein>
    <submittedName>
        <fullName evidence="5">LuxR family transcriptional regulator</fullName>
    </submittedName>
</protein>
<dbReference type="CDD" id="cd06170">
    <property type="entry name" value="LuxR_C_like"/>
    <property type="match status" value="1"/>
</dbReference>
<feature type="domain" description="HTH luxR-type" evidence="4">
    <location>
        <begin position="163"/>
        <end position="228"/>
    </location>
</feature>
<evidence type="ECO:0000313" key="5">
    <source>
        <dbReference type="EMBL" id="MBB3192879.1"/>
    </source>
</evidence>
<name>A0ABR6GL87_9BURK</name>
<reference evidence="5 6" key="1">
    <citation type="submission" date="2020-08" db="EMBL/GenBank/DDBJ databases">
        <title>Genomic Encyclopedia of Type Strains, Phase III (KMG-III): the genomes of soil and plant-associated and newly described type strains.</title>
        <authorList>
            <person name="Whitman W."/>
        </authorList>
    </citation>
    <scope>NUCLEOTIDE SEQUENCE [LARGE SCALE GENOMIC DNA]</scope>
    <source>
        <strain evidence="5 6">CECT 7247</strain>
    </source>
</reference>
<dbReference type="Proteomes" id="UP000574369">
    <property type="component" value="Unassembled WGS sequence"/>
</dbReference>
<dbReference type="SUPFAM" id="SSF46894">
    <property type="entry name" value="C-terminal effector domain of the bipartite response regulators"/>
    <property type="match status" value="1"/>
</dbReference>
<proteinExistence type="predicted"/>
<dbReference type="Pfam" id="PF03472">
    <property type="entry name" value="Autoind_bind"/>
    <property type="match status" value="1"/>
</dbReference>
<dbReference type="PROSITE" id="PS00622">
    <property type="entry name" value="HTH_LUXR_1"/>
    <property type="match status" value="1"/>
</dbReference>
<sequence>MNTPTFTQPTTPESCFGVIAEHAQSLGFSYCTFGLRLPLPITQPRTVYYSNYPQAWQARYHEAGYLEVDPTVHHGMRSSTPIVWSDAVFAEVPQLWEEAQSHGLRHGWAQSRRDPEGIFSMLVLARTDPPIDADELAANEQRMQWLVHWAHTTMKAVCDDTGMKPQSVVLSPREIEVLRWTAEGKTASEIATILDVSERTVNFHVNSVVAKLDASNKTNAAVRAALLGLIW</sequence>
<evidence type="ECO:0000259" key="4">
    <source>
        <dbReference type="PROSITE" id="PS50043"/>
    </source>
</evidence>
<evidence type="ECO:0000256" key="1">
    <source>
        <dbReference type="ARBA" id="ARBA00023015"/>
    </source>
</evidence>
<dbReference type="Gene3D" id="3.30.450.80">
    <property type="entry name" value="Transcription factor LuxR-like, autoinducer-binding domain"/>
    <property type="match status" value="1"/>
</dbReference>
<dbReference type="PANTHER" id="PTHR44688:SF16">
    <property type="entry name" value="DNA-BINDING TRANSCRIPTIONAL ACTIVATOR DEVR_DOSR"/>
    <property type="match status" value="1"/>
</dbReference>